<dbReference type="Gene3D" id="3.40.50.150">
    <property type="entry name" value="Vaccinia Virus protein VP39"/>
    <property type="match status" value="1"/>
</dbReference>
<keyword evidence="3" id="KW-1185">Reference proteome</keyword>
<feature type="domain" description="Methyltransferase small" evidence="1">
    <location>
        <begin position="141"/>
        <end position="262"/>
    </location>
</feature>
<evidence type="ECO:0000313" key="2">
    <source>
        <dbReference type="EMBL" id="GAA0375634.1"/>
    </source>
</evidence>
<comment type="caution">
    <text evidence="2">The sequence shown here is derived from an EMBL/GenBank/DDBJ whole genome shotgun (WGS) entry which is preliminary data.</text>
</comment>
<dbReference type="PANTHER" id="PTHR47806:SF1">
    <property type="entry name" value="RIBOSOMAL PROTEIN UL3 GLUTAMINE METHYLTRANSFERASE"/>
    <property type="match status" value="1"/>
</dbReference>
<dbReference type="InterPro" id="IPR002052">
    <property type="entry name" value="DNA_methylase_N6_adenine_CS"/>
</dbReference>
<protein>
    <recommendedName>
        <fullName evidence="1">Methyltransferase small domain-containing protein</fullName>
    </recommendedName>
</protein>
<dbReference type="InterPro" id="IPR007848">
    <property type="entry name" value="Small_mtfrase_dom"/>
</dbReference>
<evidence type="ECO:0000313" key="3">
    <source>
        <dbReference type="Proteomes" id="UP001500340"/>
    </source>
</evidence>
<evidence type="ECO:0000259" key="1">
    <source>
        <dbReference type="Pfam" id="PF05175"/>
    </source>
</evidence>
<dbReference type="CDD" id="cd02440">
    <property type="entry name" value="AdoMet_MTases"/>
    <property type="match status" value="1"/>
</dbReference>
<name>A0ABN0XXT8_9BACL</name>
<accession>A0ABN0XXT8</accession>
<dbReference type="PROSITE" id="PS00092">
    <property type="entry name" value="N6_MTASE"/>
    <property type="match status" value="1"/>
</dbReference>
<gene>
    <name evidence="2" type="ORF">GCM10008933_03490</name>
</gene>
<dbReference type="Pfam" id="PF05175">
    <property type="entry name" value="MTS"/>
    <property type="match status" value="1"/>
</dbReference>
<dbReference type="EMBL" id="BAAACX010000004">
    <property type="protein sequence ID" value="GAA0375634.1"/>
    <property type="molecule type" value="Genomic_DNA"/>
</dbReference>
<dbReference type="RefSeq" id="WP_343856723.1">
    <property type="nucleotide sequence ID" value="NZ_BAAACX010000004.1"/>
</dbReference>
<dbReference type="PANTHER" id="PTHR47806">
    <property type="entry name" value="50S RIBOSOMAL PROTEIN L3 GLUTAMINE METHYLTRANSFERASE"/>
    <property type="match status" value="1"/>
</dbReference>
<dbReference type="SUPFAM" id="SSF53335">
    <property type="entry name" value="S-adenosyl-L-methionine-dependent methyltransferases"/>
    <property type="match status" value="1"/>
</dbReference>
<organism evidence="2 3">
    <name type="scientific">Paenibacillus motobuensis</name>
    <dbReference type="NCBI Taxonomy" id="295324"/>
    <lineage>
        <taxon>Bacteria</taxon>
        <taxon>Bacillati</taxon>
        <taxon>Bacillota</taxon>
        <taxon>Bacilli</taxon>
        <taxon>Bacillales</taxon>
        <taxon>Paenibacillaceae</taxon>
        <taxon>Paenibacillus</taxon>
    </lineage>
</organism>
<reference evidence="2 3" key="1">
    <citation type="journal article" date="2019" name="Int. J. Syst. Evol. Microbiol.">
        <title>The Global Catalogue of Microorganisms (GCM) 10K type strain sequencing project: providing services to taxonomists for standard genome sequencing and annotation.</title>
        <authorList>
            <consortium name="The Broad Institute Genomics Platform"/>
            <consortium name="The Broad Institute Genome Sequencing Center for Infectious Disease"/>
            <person name="Wu L."/>
            <person name="Ma J."/>
        </authorList>
    </citation>
    <scope>NUCLEOTIDE SEQUENCE [LARGE SCALE GENOMIC DNA]</scope>
    <source>
        <strain evidence="2 3">JCM 12774</strain>
    </source>
</reference>
<sequence>MNNSRKAVAIELKKILDRYQYHSLIFMLTDGRSMQEPWTEIPEYRLSKLPQELQKVVRFFYQGKAVELSSDYSQLLSSLENAGLADQLSGTWKLKELRIVPIQGLYLIVDLWSPGNHSDQLQVWLGRDSMFLGQIVQFISKRKRVLDLCTGTGIHALINASAYDAETVEAVDINPRSVFLTEWNALINQLEHKLRVHHGDLFEPFKGKSFDFIIANPPFLPISEDSQNMISFANGGNDGLAVLRRILNECSDYLKKDGVMVIFCGGFGDDYQPSFSRELDLLTKEKGWSTQLYSVSKDPVKFILNNMGSEFPSMQEGITMMLNDISSDITSYYNFLICIRNGTDPVFQAIDCSFSVKERMDQSRRHKKLSQ</sequence>
<proteinExistence type="predicted"/>
<dbReference type="InterPro" id="IPR017127">
    <property type="entry name" value="Ribosome_uL3_MTase"/>
</dbReference>
<dbReference type="Proteomes" id="UP001500340">
    <property type="component" value="Unassembled WGS sequence"/>
</dbReference>
<dbReference type="InterPro" id="IPR029063">
    <property type="entry name" value="SAM-dependent_MTases_sf"/>
</dbReference>